<dbReference type="AlphaFoldDB" id="A0A7W7YPL4"/>
<evidence type="ECO:0000256" key="3">
    <source>
        <dbReference type="ARBA" id="ARBA00022917"/>
    </source>
</evidence>
<feature type="domain" description="Translation initiation factor 3 C-terminal" evidence="8">
    <location>
        <begin position="155"/>
        <end position="238"/>
    </location>
</feature>
<dbReference type="RefSeq" id="WP_221305514.1">
    <property type="nucleotide sequence ID" value="NZ_JACHIF010000010.1"/>
</dbReference>
<dbReference type="PANTHER" id="PTHR10938:SF0">
    <property type="entry name" value="TRANSLATION INITIATION FACTOR IF-3, MITOCHONDRIAL"/>
    <property type="match status" value="1"/>
</dbReference>
<evidence type="ECO:0000256" key="1">
    <source>
        <dbReference type="ARBA" id="ARBA00005439"/>
    </source>
</evidence>
<reference evidence="10 11" key="1">
    <citation type="submission" date="2020-08" db="EMBL/GenBank/DDBJ databases">
        <title>Genomic Encyclopedia of Type Strains, Phase IV (KMG-IV): sequencing the most valuable type-strain genomes for metagenomic binning, comparative biology and taxonomic classification.</title>
        <authorList>
            <person name="Goeker M."/>
        </authorList>
    </citation>
    <scope>NUCLEOTIDE SEQUENCE [LARGE SCALE GENOMIC DNA]</scope>
    <source>
        <strain evidence="10 11">DSM 12251</strain>
    </source>
</reference>
<dbReference type="Proteomes" id="UP000534294">
    <property type="component" value="Unassembled WGS sequence"/>
</dbReference>
<dbReference type="InterPro" id="IPR036788">
    <property type="entry name" value="T_IF-3_C_sf"/>
</dbReference>
<comment type="subunit">
    <text evidence="4 6">Monomer.</text>
</comment>
<organism evidence="10 11">
    <name type="scientific">Prosthecobacter dejongeii</name>
    <dbReference type="NCBI Taxonomy" id="48465"/>
    <lineage>
        <taxon>Bacteria</taxon>
        <taxon>Pseudomonadati</taxon>
        <taxon>Verrucomicrobiota</taxon>
        <taxon>Verrucomicrobiia</taxon>
        <taxon>Verrucomicrobiales</taxon>
        <taxon>Verrucomicrobiaceae</taxon>
        <taxon>Prosthecobacter</taxon>
    </lineage>
</organism>
<dbReference type="GO" id="GO:0043022">
    <property type="term" value="F:ribosome binding"/>
    <property type="evidence" value="ECO:0007669"/>
    <property type="project" value="TreeGrafter"/>
</dbReference>
<evidence type="ECO:0000256" key="2">
    <source>
        <dbReference type="ARBA" id="ARBA00022540"/>
    </source>
</evidence>
<dbReference type="PROSITE" id="PS00938">
    <property type="entry name" value="IF3"/>
    <property type="match status" value="1"/>
</dbReference>
<name>A0A7W7YPL4_9BACT</name>
<protein>
    <recommendedName>
        <fullName evidence="4 5">Translation initiation factor IF-3</fullName>
    </recommendedName>
</protein>
<dbReference type="GO" id="GO:0016020">
    <property type="term" value="C:membrane"/>
    <property type="evidence" value="ECO:0007669"/>
    <property type="project" value="TreeGrafter"/>
</dbReference>
<accession>A0A7W7YPL4</accession>
<proteinExistence type="inferred from homology"/>
<feature type="compositionally biased region" description="Basic and acidic residues" evidence="7">
    <location>
        <begin position="254"/>
        <end position="288"/>
    </location>
</feature>
<dbReference type="NCBIfam" id="TIGR00168">
    <property type="entry name" value="infC"/>
    <property type="match status" value="1"/>
</dbReference>
<dbReference type="SUPFAM" id="SSF54364">
    <property type="entry name" value="Translation initiation factor IF3, N-terminal domain"/>
    <property type="match status" value="1"/>
</dbReference>
<sequence length="295" mass="32644">MSTGQFGARPNPNPTPAQPAAGAPAPATGGAPGAPVNRPAAPGGYQPRTGGGGPPFNRPGGRGPQRNNSRYADQTRVNERIRAPKVRVVDGITNQQYGVLPTQQALRMAKERGLDLVEVASSAEPPVCKIVDYGKYKYIQEKHKKEAHKHQKGGKLKELKFRIGIDPHDYLIKIVHAEDFLAEGHKVRIQLQFRGRQMAHQELGHALAAKIKNDLVTMGHADQEPKMAGRNINMQMSPLPERQRHRKFKTHLKGVTDQKDVHQGDHDPREDKHDEHDDHDEHHDDHANGETPAKA</sequence>
<dbReference type="GO" id="GO:0032790">
    <property type="term" value="P:ribosome disassembly"/>
    <property type="evidence" value="ECO:0007669"/>
    <property type="project" value="TreeGrafter"/>
</dbReference>
<evidence type="ECO:0000256" key="7">
    <source>
        <dbReference type="SAM" id="MobiDB-lite"/>
    </source>
</evidence>
<dbReference type="SUPFAM" id="SSF55200">
    <property type="entry name" value="Translation initiation factor IF3, C-terminal domain"/>
    <property type="match status" value="1"/>
</dbReference>
<dbReference type="HAMAP" id="MF_00080">
    <property type="entry name" value="IF_3"/>
    <property type="match status" value="1"/>
</dbReference>
<evidence type="ECO:0000259" key="8">
    <source>
        <dbReference type="Pfam" id="PF00707"/>
    </source>
</evidence>
<dbReference type="GO" id="GO:0005829">
    <property type="term" value="C:cytosol"/>
    <property type="evidence" value="ECO:0007669"/>
    <property type="project" value="TreeGrafter"/>
</dbReference>
<evidence type="ECO:0000256" key="5">
    <source>
        <dbReference type="NCBIfam" id="TIGR00168"/>
    </source>
</evidence>
<feature type="compositionally biased region" description="Low complexity" evidence="7">
    <location>
        <begin position="18"/>
        <end position="35"/>
    </location>
</feature>
<comment type="similarity">
    <text evidence="1 4 6">Belongs to the IF-3 family.</text>
</comment>
<evidence type="ECO:0000256" key="4">
    <source>
        <dbReference type="HAMAP-Rule" id="MF_00080"/>
    </source>
</evidence>
<dbReference type="InterPro" id="IPR036787">
    <property type="entry name" value="T_IF-3_N_sf"/>
</dbReference>
<feature type="domain" description="Translation initiation factor 3 N-terminal" evidence="9">
    <location>
        <begin position="77"/>
        <end position="147"/>
    </location>
</feature>
<keyword evidence="4" id="KW-0963">Cytoplasm</keyword>
<gene>
    <name evidence="4" type="primary">infC</name>
    <name evidence="10" type="ORF">HNQ64_004140</name>
</gene>
<dbReference type="EMBL" id="JACHIF010000010">
    <property type="protein sequence ID" value="MBB5039862.1"/>
    <property type="molecule type" value="Genomic_DNA"/>
</dbReference>
<dbReference type="GO" id="GO:0003743">
    <property type="term" value="F:translation initiation factor activity"/>
    <property type="evidence" value="ECO:0007669"/>
    <property type="project" value="UniProtKB-UniRule"/>
</dbReference>
<evidence type="ECO:0000259" key="9">
    <source>
        <dbReference type="Pfam" id="PF05198"/>
    </source>
</evidence>
<comment type="function">
    <text evidence="4 6">IF-3 binds to the 30S ribosomal subunit and shifts the equilibrium between 70S ribosomes and their 50S and 30S subunits in favor of the free subunits, thus enhancing the availability of 30S subunits on which protein synthesis initiation begins.</text>
</comment>
<dbReference type="InterPro" id="IPR019813">
    <property type="entry name" value="Translation_initiation_fac3_CS"/>
</dbReference>
<comment type="caution">
    <text evidence="10">The sequence shown here is derived from an EMBL/GenBank/DDBJ whole genome shotgun (WGS) entry which is preliminary data.</text>
</comment>
<keyword evidence="2 4" id="KW-0396">Initiation factor</keyword>
<dbReference type="Gene3D" id="3.30.110.10">
    <property type="entry name" value="Translation initiation factor 3 (IF-3), C-terminal domain"/>
    <property type="match status" value="1"/>
</dbReference>
<evidence type="ECO:0000313" key="11">
    <source>
        <dbReference type="Proteomes" id="UP000534294"/>
    </source>
</evidence>
<keyword evidence="11" id="KW-1185">Reference proteome</keyword>
<feature type="region of interest" description="Disordered" evidence="7">
    <location>
        <begin position="1"/>
        <end position="79"/>
    </location>
</feature>
<dbReference type="PANTHER" id="PTHR10938">
    <property type="entry name" value="TRANSLATION INITIATION FACTOR IF-3"/>
    <property type="match status" value="1"/>
</dbReference>
<dbReference type="Gene3D" id="3.10.20.80">
    <property type="entry name" value="Translation initiation factor 3 (IF-3), N-terminal domain"/>
    <property type="match status" value="1"/>
</dbReference>
<feature type="region of interest" description="Disordered" evidence="7">
    <location>
        <begin position="250"/>
        <end position="295"/>
    </location>
</feature>
<evidence type="ECO:0000313" key="10">
    <source>
        <dbReference type="EMBL" id="MBB5039862.1"/>
    </source>
</evidence>
<dbReference type="Pfam" id="PF00707">
    <property type="entry name" value="IF3_C"/>
    <property type="match status" value="1"/>
</dbReference>
<dbReference type="InterPro" id="IPR019814">
    <property type="entry name" value="Translation_initiation_fac_3_N"/>
</dbReference>
<dbReference type="InterPro" id="IPR019815">
    <property type="entry name" value="Translation_initiation_fac_3_C"/>
</dbReference>
<dbReference type="Pfam" id="PF05198">
    <property type="entry name" value="IF3_N"/>
    <property type="match status" value="1"/>
</dbReference>
<keyword evidence="3 4" id="KW-0648">Protein biosynthesis</keyword>
<evidence type="ECO:0000256" key="6">
    <source>
        <dbReference type="RuleBase" id="RU000646"/>
    </source>
</evidence>
<comment type="subcellular location">
    <subcellularLocation>
        <location evidence="4 6">Cytoplasm</location>
    </subcellularLocation>
</comment>
<dbReference type="InterPro" id="IPR001288">
    <property type="entry name" value="Translation_initiation_fac_3"/>
</dbReference>